<feature type="transmembrane region" description="Helical" evidence="9">
    <location>
        <begin position="136"/>
        <end position="155"/>
    </location>
</feature>
<dbReference type="SUPFAM" id="SSF161098">
    <property type="entry name" value="MetI-like"/>
    <property type="match status" value="1"/>
</dbReference>
<feature type="transmembrane region" description="Helical" evidence="9">
    <location>
        <begin position="220"/>
        <end position="237"/>
    </location>
</feature>
<feature type="transmembrane region" description="Helical" evidence="9">
    <location>
        <begin position="175"/>
        <end position="199"/>
    </location>
</feature>
<evidence type="ECO:0000313" key="11">
    <source>
        <dbReference type="EMBL" id="NYT50457.1"/>
    </source>
</evidence>
<evidence type="ECO:0000256" key="9">
    <source>
        <dbReference type="RuleBase" id="RU363032"/>
    </source>
</evidence>
<keyword evidence="3 9" id="KW-0813">Transport</keyword>
<feature type="transmembrane region" description="Helical" evidence="9">
    <location>
        <begin position="249"/>
        <end position="271"/>
    </location>
</feature>
<dbReference type="Gene3D" id="1.10.3720.10">
    <property type="entry name" value="MetI-like"/>
    <property type="match status" value="1"/>
</dbReference>
<feature type="domain" description="ABC transmembrane type-1" evidence="10">
    <location>
        <begin position="88"/>
        <end position="380"/>
    </location>
</feature>
<comment type="caution">
    <text evidence="11">The sequence shown here is derived from an EMBL/GenBank/DDBJ whole genome shotgun (WGS) entry which is preliminary data.</text>
</comment>
<sequence length="392" mass="42027">MPPHDNRPKRSFSWSTENGRGLIYQIIAVAVLALLGWYLFSNTARNLDAMQVKSGFAFLSQPAGFDIGETLFSYVSSDSYLRAFLVGVGNTLRVALAGIVLSTVLGTLVGIGRLSRNFLLRKLCDAYVETLRNIPLLIQLLATYLIITELLPSAHDAFHPLPHAYLSKSGLQLPVPVWSAGWAWALAGVPAGLLCAWLLRRAARRRQARTGQAPRSGLPAALCIVGLPVAGWLAGGAPSEFDVPEATVFSISGGVSLTPEFLALLTGLTLYTASYIAEIVRAGILAVSAGQLEASSALGLSRAQTLRLVVLPQAMRVIVPPLTSQYLNLTKNSSLAVTVGYPDIVSVANTAINQNGQALECISIIMLVYLSISLLIAAFMNWYNSHVALVER</sequence>
<feature type="transmembrane region" description="Helical" evidence="9">
    <location>
        <begin position="361"/>
        <end position="383"/>
    </location>
</feature>
<dbReference type="GO" id="GO:0006865">
    <property type="term" value="P:amino acid transport"/>
    <property type="evidence" value="ECO:0007669"/>
    <property type="project" value="UniProtKB-KW"/>
</dbReference>
<dbReference type="CDD" id="cd06261">
    <property type="entry name" value="TM_PBP2"/>
    <property type="match status" value="1"/>
</dbReference>
<evidence type="ECO:0000256" key="3">
    <source>
        <dbReference type="ARBA" id="ARBA00022448"/>
    </source>
</evidence>
<reference evidence="11 12" key="1">
    <citation type="submission" date="2020-07" db="EMBL/GenBank/DDBJ databases">
        <title>Taxonomic revisions and descriptions of new bacterial species based on genomic comparisons in the high-G+C-content subgroup of the family Alcaligenaceae.</title>
        <authorList>
            <person name="Szabo A."/>
            <person name="Felfoldi T."/>
        </authorList>
    </citation>
    <scope>NUCLEOTIDE SEQUENCE [LARGE SCALE GENOMIC DNA]</scope>
    <source>
        <strain evidence="11 12">LMG 24012</strain>
    </source>
</reference>
<protein>
    <submittedName>
        <fullName evidence="11">ABC transporter permease subunit</fullName>
    </submittedName>
</protein>
<evidence type="ECO:0000256" key="4">
    <source>
        <dbReference type="ARBA" id="ARBA00022475"/>
    </source>
</evidence>
<keyword evidence="6" id="KW-0029">Amino-acid transport</keyword>
<evidence type="ECO:0000259" key="10">
    <source>
        <dbReference type="PROSITE" id="PS50928"/>
    </source>
</evidence>
<dbReference type="PANTHER" id="PTHR30614">
    <property type="entry name" value="MEMBRANE COMPONENT OF AMINO ACID ABC TRANSPORTER"/>
    <property type="match status" value="1"/>
</dbReference>
<dbReference type="PROSITE" id="PS50928">
    <property type="entry name" value="ABC_TM1"/>
    <property type="match status" value="1"/>
</dbReference>
<dbReference type="Pfam" id="PF00528">
    <property type="entry name" value="BPD_transp_1"/>
    <property type="match status" value="1"/>
</dbReference>
<dbReference type="RefSeq" id="WP_180156413.1">
    <property type="nucleotide sequence ID" value="NZ_JACCEM010000007.1"/>
</dbReference>
<dbReference type="EMBL" id="JACCEM010000007">
    <property type="protein sequence ID" value="NYT50457.1"/>
    <property type="molecule type" value="Genomic_DNA"/>
</dbReference>
<feature type="transmembrane region" description="Helical" evidence="9">
    <location>
        <begin position="94"/>
        <end position="115"/>
    </location>
</feature>
<dbReference type="Proteomes" id="UP000559809">
    <property type="component" value="Unassembled WGS sequence"/>
</dbReference>
<dbReference type="PANTHER" id="PTHR30614:SF37">
    <property type="entry name" value="AMINO-ACID ABC TRANSPORTER PERMEASE PROTEIN YHDX-RELATED"/>
    <property type="match status" value="1"/>
</dbReference>
<dbReference type="GO" id="GO:0043190">
    <property type="term" value="C:ATP-binding cassette (ABC) transporter complex"/>
    <property type="evidence" value="ECO:0007669"/>
    <property type="project" value="InterPro"/>
</dbReference>
<dbReference type="InterPro" id="IPR035906">
    <property type="entry name" value="MetI-like_sf"/>
</dbReference>
<keyword evidence="5 9" id="KW-0812">Transmembrane</keyword>
<keyword evidence="4" id="KW-1003">Cell membrane</keyword>
<comment type="similarity">
    <text evidence="2">Belongs to the binding-protein-dependent transport system permease family. HisMQ subfamily.</text>
</comment>
<dbReference type="InterPro" id="IPR043429">
    <property type="entry name" value="ArtM/GltK/GlnP/TcyL/YhdX-like"/>
</dbReference>
<gene>
    <name evidence="11" type="ORF">H0A72_14150</name>
</gene>
<dbReference type="InterPro" id="IPR000515">
    <property type="entry name" value="MetI-like"/>
</dbReference>
<keyword evidence="7 9" id="KW-1133">Transmembrane helix</keyword>
<name>A0A853G2F8_9BURK</name>
<comment type="subcellular location">
    <subcellularLocation>
        <location evidence="1">Cell inner membrane</location>
        <topology evidence="1">Multi-pass membrane protein</topology>
    </subcellularLocation>
    <subcellularLocation>
        <location evidence="9">Cell membrane</location>
        <topology evidence="9">Multi-pass membrane protein</topology>
    </subcellularLocation>
</comment>
<evidence type="ECO:0000313" key="12">
    <source>
        <dbReference type="Proteomes" id="UP000559809"/>
    </source>
</evidence>
<evidence type="ECO:0000256" key="6">
    <source>
        <dbReference type="ARBA" id="ARBA00022970"/>
    </source>
</evidence>
<evidence type="ECO:0000256" key="1">
    <source>
        <dbReference type="ARBA" id="ARBA00004429"/>
    </source>
</evidence>
<evidence type="ECO:0000256" key="2">
    <source>
        <dbReference type="ARBA" id="ARBA00010072"/>
    </source>
</evidence>
<dbReference type="GO" id="GO:0022857">
    <property type="term" value="F:transmembrane transporter activity"/>
    <property type="evidence" value="ECO:0007669"/>
    <property type="project" value="InterPro"/>
</dbReference>
<evidence type="ECO:0000256" key="5">
    <source>
        <dbReference type="ARBA" id="ARBA00022692"/>
    </source>
</evidence>
<organism evidence="11 12">
    <name type="scientific">Parapusillimonas granuli</name>
    <dbReference type="NCBI Taxonomy" id="380911"/>
    <lineage>
        <taxon>Bacteria</taxon>
        <taxon>Pseudomonadati</taxon>
        <taxon>Pseudomonadota</taxon>
        <taxon>Betaproteobacteria</taxon>
        <taxon>Burkholderiales</taxon>
        <taxon>Alcaligenaceae</taxon>
        <taxon>Parapusillimonas</taxon>
    </lineage>
</organism>
<dbReference type="NCBIfam" id="TIGR01726">
    <property type="entry name" value="HEQRo_perm_3TM"/>
    <property type="match status" value="1"/>
</dbReference>
<dbReference type="InterPro" id="IPR010065">
    <property type="entry name" value="AA_ABC_transptr_permease_3TM"/>
</dbReference>
<dbReference type="AlphaFoldDB" id="A0A853G2F8"/>
<proteinExistence type="inferred from homology"/>
<evidence type="ECO:0000256" key="8">
    <source>
        <dbReference type="ARBA" id="ARBA00023136"/>
    </source>
</evidence>
<feature type="transmembrane region" description="Helical" evidence="9">
    <location>
        <begin position="21"/>
        <end position="40"/>
    </location>
</feature>
<keyword evidence="8 9" id="KW-0472">Membrane</keyword>
<keyword evidence="12" id="KW-1185">Reference proteome</keyword>
<accession>A0A853G2F8</accession>
<evidence type="ECO:0000256" key="7">
    <source>
        <dbReference type="ARBA" id="ARBA00022989"/>
    </source>
</evidence>